<keyword evidence="2" id="KW-1185">Reference proteome</keyword>
<dbReference type="OrthoDB" id="5135310at2759"/>
<organism evidence="1 2">
    <name type="scientific">Epichloe festucae (strain Fl1)</name>
    <dbReference type="NCBI Taxonomy" id="877507"/>
    <lineage>
        <taxon>Eukaryota</taxon>
        <taxon>Fungi</taxon>
        <taxon>Dikarya</taxon>
        <taxon>Ascomycota</taxon>
        <taxon>Pezizomycotina</taxon>
        <taxon>Sordariomycetes</taxon>
        <taxon>Hypocreomycetidae</taxon>
        <taxon>Hypocreales</taxon>
        <taxon>Clavicipitaceae</taxon>
        <taxon>Epichloe</taxon>
    </lineage>
</organism>
<protein>
    <submittedName>
        <fullName evidence="1">Uncharacterized protein</fullName>
    </submittedName>
</protein>
<evidence type="ECO:0000313" key="1">
    <source>
        <dbReference type="EMBL" id="QPH05452.1"/>
    </source>
</evidence>
<gene>
    <name evidence="1" type="ORF">C2857_003245</name>
</gene>
<proteinExistence type="predicted"/>
<dbReference type="AlphaFoldDB" id="A0A7S9PWV5"/>
<dbReference type="Proteomes" id="UP000594364">
    <property type="component" value="Chromosome 4"/>
</dbReference>
<sequence length="144" mass="15963">MRGTAYNFGDYNFTSNFSGSAIVEPDEAEYAQQACPNITRTSASYLNGQLKATRDFSTSLINVHSRTTKIRTITVSGREHPLLGYDSVFLLLNLVIADGALDPEDLSDMIHNGGDDPVEWDETVRDRPICRQVDLQGNVHPTDQ</sequence>
<accession>A0A7S9PWV5</accession>
<reference evidence="1 2" key="1">
    <citation type="journal article" date="2018" name="PLoS Genet.">
        <title>Repeat elements organise 3D genome structure and mediate transcription in the filamentous fungus Epichloe festucae.</title>
        <authorList>
            <person name="Winter D.J."/>
            <person name="Ganley A.R.D."/>
            <person name="Young C.A."/>
            <person name="Liachko I."/>
            <person name="Schardl C.L."/>
            <person name="Dupont P.Y."/>
            <person name="Berry D."/>
            <person name="Ram A."/>
            <person name="Scott B."/>
            <person name="Cox M.P."/>
        </authorList>
    </citation>
    <scope>NUCLEOTIDE SEQUENCE [LARGE SCALE GENOMIC DNA]</scope>
    <source>
        <strain evidence="1 2">Fl1</strain>
    </source>
</reference>
<dbReference type="EMBL" id="CP031388">
    <property type="protein sequence ID" value="QPH05452.1"/>
    <property type="molecule type" value="Genomic_DNA"/>
</dbReference>
<evidence type="ECO:0000313" key="2">
    <source>
        <dbReference type="Proteomes" id="UP000594364"/>
    </source>
</evidence>
<name>A0A7S9PWV5_EPIFF</name>